<gene>
    <name evidence="11" type="primary">Dmoj\GI15972</name>
    <name evidence="11" type="ORF">Dmoj_GI15972</name>
</gene>
<comment type="caution">
    <text evidence="9">Lacks conserved residue(s) required for the propagation of feature annotation.</text>
</comment>
<feature type="compositionally biased region" description="Low complexity" evidence="10">
    <location>
        <begin position="67"/>
        <end position="82"/>
    </location>
</feature>
<comment type="subcellular location">
    <subcellularLocation>
        <location evidence="1">Membrane</location>
        <topology evidence="1">Single-pass membrane protein</topology>
    </subcellularLocation>
</comment>
<dbReference type="CDD" id="cd00112">
    <property type="entry name" value="LDLa"/>
    <property type="match status" value="2"/>
</dbReference>
<evidence type="ECO:0000256" key="3">
    <source>
        <dbReference type="ARBA" id="ARBA00022737"/>
    </source>
</evidence>
<dbReference type="InterPro" id="IPR036055">
    <property type="entry name" value="LDL_receptor-like_sf"/>
</dbReference>
<evidence type="ECO:0000313" key="11">
    <source>
        <dbReference type="EMBL" id="KRF94226.1"/>
    </source>
</evidence>
<evidence type="ECO:0000313" key="12">
    <source>
        <dbReference type="Proteomes" id="UP000009192"/>
    </source>
</evidence>
<dbReference type="GO" id="GO:0006898">
    <property type="term" value="P:receptor-mediated endocytosis"/>
    <property type="evidence" value="ECO:0007669"/>
    <property type="project" value="TreeGrafter"/>
</dbReference>
<dbReference type="PROSITE" id="PS01209">
    <property type="entry name" value="LDLRA_1"/>
    <property type="match status" value="1"/>
</dbReference>
<dbReference type="AlphaFoldDB" id="A0A0Q9WN64"/>
<dbReference type="GO" id="GO:0043235">
    <property type="term" value="C:receptor complex"/>
    <property type="evidence" value="ECO:0007669"/>
    <property type="project" value="TreeGrafter"/>
</dbReference>
<dbReference type="InParanoid" id="A0A0Q9WN64"/>
<evidence type="ECO:0000256" key="4">
    <source>
        <dbReference type="ARBA" id="ARBA00022989"/>
    </source>
</evidence>
<dbReference type="SUPFAM" id="SSF57424">
    <property type="entry name" value="LDL receptor-like module"/>
    <property type="match status" value="2"/>
</dbReference>
<protein>
    <submittedName>
        <fullName evidence="11">Uncharacterized protein</fullName>
    </submittedName>
</protein>
<keyword evidence="8" id="KW-0325">Glycoprotein</keyword>
<evidence type="ECO:0000256" key="1">
    <source>
        <dbReference type="ARBA" id="ARBA00004167"/>
    </source>
</evidence>
<feature type="region of interest" description="Disordered" evidence="10">
    <location>
        <begin position="1"/>
        <end position="82"/>
    </location>
</feature>
<reference evidence="11 12" key="1">
    <citation type="journal article" date="2007" name="Nature">
        <title>Evolution of genes and genomes on the Drosophila phylogeny.</title>
        <authorList>
            <consortium name="Drosophila 12 Genomes Consortium"/>
            <person name="Clark A.G."/>
            <person name="Eisen M.B."/>
            <person name="Smith D.R."/>
            <person name="Bergman C.M."/>
            <person name="Oliver B."/>
            <person name="Markow T.A."/>
            <person name="Kaufman T.C."/>
            <person name="Kellis M."/>
            <person name="Gelbart W."/>
            <person name="Iyer V.N."/>
            <person name="Pollard D.A."/>
            <person name="Sackton T.B."/>
            <person name="Larracuente A.M."/>
            <person name="Singh N.D."/>
            <person name="Abad J.P."/>
            <person name="Abt D.N."/>
            <person name="Adryan B."/>
            <person name="Aguade M."/>
            <person name="Akashi H."/>
            <person name="Anderson W.W."/>
            <person name="Aquadro C.F."/>
            <person name="Ardell D.H."/>
            <person name="Arguello R."/>
            <person name="Artieri C.G."/>
            <person name="Barbash D.A."/>
            <person name="Barker D."/>
            <person name="Barsanti P."/>
            <person name="Batterham P."/>
            <person name="Batzoglou S."/>
            <person name="Begun D."/>
            <person name="Bhutkar A."/>
            <person name="Blanco E."/>
            <person name="Bosak S.A."/>
            <person name="Bradley R.K."/>
            <person name="Brand A.D."/>
            <person name="Brent M.R."/>
            <person name="Brooks A.N."/>
            <person name="Brown R.H."/>
            <person name="Butlin R.K."/>
            <person name="Caggese C."/>
            <person name="Calvi B.R."/>
            <person name="Bernardo de Carvalho A."/>
            <person name="Caspi A."/>
            <person name="Castrezana S."/>
            <person name="Celniker S.E."/>
            <person name="Chang J.L."/>
            <person name="Chapple C."/>
            <person name="Chatterji S."/>
            <person name="Chinwalla A."/>
            <person name="Civetta A."/>
            <person name="Clifton S.W."/>
            <person name="Comeron J.M."/>
            <person name="Costello J.C."/>
            <person name="Coyne J.A."/>
            <person name="Daub J."/>
            <person name="David R.G."/>
            <person name="Delcher A.L."/>
            <person name="Delehaunty K."/>
            <person name="Do C.B."/>
            <person name="Ebling H."/>
            <person name="Edwards K."/>
            <person name="Eickbush T."/>
            <person name="Evans J.D."/>
            <person name="Filipski A."/>
            <person name="Findeiss S."/>
            <person name="Freyhult E."/>
            <person name="Fulton L."/>
            <person name="Fulton R."/>
            <person name="Garcia A.C."/>
            <person name="Gardiner A."/>
            <person name="Garfield D.A."/>
            <person name="Garvin B.E."/>
            <person name="Gibson G."/>
            <person name="Gilbert D."/>
            <person name="Gnerre S."/>
            <person name="Godfrey J."/>
            <person name="Good R."/>
            <person name="Gotea V."/>
            <person name="Gravely B."/>
            <person name="Greenberg A.J."/>
            <person name="Griffiths-Jones S."/>
            <person name="Gross S."/>
            <person name="Guigo R."/>
            <person name="Gustafson E.A."/>
            <person name="Haerty W."/>
            <person name="Hahn M.W."/>
            <person name="Halligan D.L."/>
            <person name="Halpern A.L."/>
            <person name="Halter G.M."/>
            <person name="Han M.V."/>
            <person name="Heger A."/>
            <person name="Hillier L."/>
            <person name="Hinrichs A.S."/>
            <person name="Holmes I."/>
            <person name="Hoskins R.A."/>
            <person name="Hubisz M.J."/>
            <person name="Hultmark D."/>
            <person name="Huntley M.A."/>
            <person name="Jaffe D.B."/>
            <person name="Jagadeeshan S."/>
            <person name="Jeck W.R."/>
            <person name="Johnson J."/>
            <person name="Jones C.D."/>
            <person name="Jordan W.C."/>
            <person name="Karpen G.H."/>
            <person name="Kataoka E."/>
            <person name="Keightley P.D."/>
            <person name="Kheradpour P."/>
            <person name="Kirkness E.F."/>
            <person name="Koerich L.B."/>
            <person name="Kristiansen K."/>
            <person name="Kudrna D."/>
            <person name="Kulathinal R.J."/>
            <person name="Kumar S."/>
            <person name="Kwok R."/>
            <person name="Lander E."/>
            <person name="Langley C.H."/>
            <person name="Lapoint R."/>
            <person name="Lazzaro B.P."/>
            <person name="Lee S.J."/>
            <person name="Levesque L."/>
            <person name="Li R."/>
            <person name="Lin C.F."/>
            <person name="Lin M.F."/>
            <person name="Lindblad-Toh K."/>
            <person name="Llopart A."/>
            <person name="Long M."/>
            <person name="Low L."/>
            <person name="Lozovsky E."/>
            <person name="Lu J."/>
            <person name="Luo M."/>
            <person name="Machado C.A."/>
            <person name="Makalowski W."/>
            <person name="Marzo M."/>
            <person name="Matsuda M."/>
            <person name="Matzkin L."/>
            <person name="McAllister B."/>
            <person name="McBride C.S."/>
            <person name="McKernan B."/>
            <person name="McKernan K."/>
            <person name="Mendez-Lago M."/>
            <person name="Minx P."/>
            <person name="Mollenhauer M.U."/>
            <person name="Montooth K."/>
            <person name="Mount S.M."/>
            <person name="Mu X."/>
            <person name="Myers E."/>
            <person name="Negre B."/>
            <person name="Newfeld S."/>
            <person name="Nielsen R."/>
            <person name="Noor M.A."/>
            <person name="O'Grady P."/>
            <person name="Pachter L."/>
            <person name="Papaceit M."/>
            <person name="Parisi M.J."/>
            <person name="Parisi M."/>
            <person name="Parts L."/>
            <person name="Pedersen J.S."/>
            <person name="Pesole G."/>
            <person name="Phillippy A.M."/>
            <person name="Ponting C.P."/>
            <person name="Pop M."/>
            <person name="Porcelli D."/>
            <person name="Powell J.R."/>
            <person name="Prohaska S."/>
            <person name="Pruitt K."/>
            <person name="Puig M."/>
            <person name="Quesneville H."/>
            <person name="Ram K.R."/>
            <person name="Rand D."/>
            <person name="Rasmussen M.D."/>
            <person name="Reed L.K."/>
            <person name="Reenan R."/>
            <person name="Reily A."/>
            <person name="Remington K.A."/>
            <person name="Rieger T.T."/>
            <person name="Ritchie M.G."/>
            <person name="Robin C."/>
            <person name="Rogers Y.H."/>
            <person name="Rohde C."/>
            <person name="Rozas J."/>
            <person name="Rubenfield M.J."/>
            <person name="Ruiz A."/>
            <person name="Russo S."/>
            <person name="Salzberg S.L."/>
            <person name="Sanchez-Gracia A."/>
            <person name="Saranga D.J."/>
            <person name="Sato H."/>
            <person name="Schaeffer S.W."/>
            <person name="Schatz M.C."/>
            <person name="Schlenke T."/>
            <person name="Schwartz R."/>
            <person name="Segarra C."/>
            <person name="Singh R.S."/>
            <person name="Sirot L."/>
            <person name="Sirota M."/>
            <person name="Sisneros N.B."/>
            <person name="Smith C.D."/>
            <person name="Smith T.F."/>
            <person name="Spieth J."/>
            <person name="Stage D.E."/>
            <person name="Stark A."/>
            <person name="Stephan W."/>
            <person name="Strausberg R.L."/>
            <person name="Strempel S."/>
            <person name="Sturgill D."/>
            <person name="Sutton G."/>
            <person name="Sutton G.G."/>
            <person name="Tao W."/>
            <person name="Teichmann S."/>
            <person name="Tobari Y.N."/>
            <person name="Tomimura Y."/>
            <person name="Tsolas J.M."/>
            <person name="Valente V.L."/>
            <person name="Venter E."/>
            <person name="Venter J.C."/>
            <person name="Vicario S."/>
            <person name="Vieira F.G."/>
            <person name="Vilella A.J."/>
            <person name="Villasante A."/>
            <person name="Walenz B."/>
            <person name="Wang J."/>
            <person name="Wasserman M."/>
            <person name="Watts T."/>
            <person name="Wilson D."/>
            <person name="Wilson R.K."/>
            <person name="Wing R.A."/>
            <person name="Wolfner M.F."/>
            <person name="Wong A."/>
            <person name="Wong G.K."/>
            <person name="Wu C.I."/>
            <person name="Wu G."/>
            <person name="Yamamoto D."/>
            <person name="Yang H.P."/>
            <person name="Yang S.P."/>
            <person name="Yorke J.A."/>
            <person name="Yoshida K."/>
            <person name="Zdobnov E."/>
            <person name="Zhang P."/>
            <person name="Zhang Y."/>
            <person name="Zimin A.V."/>
            <person name="Baldwin J."/>
            <person name="Abdouelleil A."/>
            <person name="Abdulkadir J."/>
            <person name="Abebe A."/>
            <person name="Abera B."/>
            <person name="Abreu J."/>
            <person name="Acer S.C."/>
            <person name="Aftuck L."/>
            <person name="Alexander A."/>
            <person name="An P."/>
            <person name="Anderson E."/>
            <person name="Anderson S."/>
            <person name="Arachi H."/>
            <person name="Azer M."/>
            <person name="Bachantsang P."/>
            <person name="Barry A."/>
            <person name="Bayul T."/>
            <person name="Berlin A."/>
            <person name="Bessette D."/>
            <person name="Bloom T."/>
            <person name="Blye J."/>
            <person name="Boguslavskiy L."/>
            <person name="Bonnet C."/>
            <person name="Boukhgalter B."/>
            <person name="Bourzgui I."/>
            <person name="Brown A."/>
            <person name="Cahill P."/>
            <person name="Channer S."/>
            <person name="Cheshatsang Y."/>
            <person name="Chuda L."/>
            <person name="Citroen M."/>
            <person name="Collymore A."/>
            <person name="Cooke P."/>
            <person name="Costello M."/>
            <person name="D'Aco K."/>
            <person name="Daza R."/>
            <person name="De Haan G."/>
            <person name="DeGray S."/>
            <person name="DeMaso C."/>
            <person name="Dhargay N."/>
            <person name="Dooley K."/>
            <person name="Dooley E."/>
            <person name="Doricent M."/>
            <person name="Dorje P."/>
            <person name="Dorjee K."/>
            <person name="Dupes A."/>
            <person name="Elong R."/>
            <person name="Falk J."/>
            <person name="Farina A."/>
            <person name="Faro S."/>
            <person name="Ferguson D."/>
            <person name="Fisher S."/>
            <person name="Foley C.D."/>
            <person name="Franke A."/>
            <person name="Friedrich D."/>
            <person name="Gadbois L."/>
            <person name="Gearin G."/>
            <person name="Gearin C.R."/>
            <person name="Giannoukos G."/>
            <person name="Goode T."/>
            <person name="Graham J."/>
            <person name="Grandbois E."/>
            <person name="Grewal S."/>
            <person name="Gyaltsen K."/>
            <person name="Hafez N."/>
            <person name="Hagos B."/>
            <person name="Hall J."/>
            <person name="Henson C."/>
            <person name="Hollinger A."/>
            <person name="Honan T."/>
            <person name="Huard M.D."/>
            <person name="Hughes L."/>
            <person name="Hurhula B."/>
            <person name="Husby M.E."/>
            <person name="Kamat A."/>
            <person name="Kanga B."/>
            <person name="Kashin S."/>
            <person name="Khazanovich D."/>
            <person name="Kisner P."/>
            <person name="Lance K."/>
            <person name="Lara M."/>
            <person name="Lee W."/>
            <person name="Lennon N."/>
            <person name="Letendre F."/>
            <person name="LeVine R."/>
            <person name="Lipovsky A."/>
            <person name="Liu X."/>
            <person name="Liu J."/>
            <person name="Liu S."/>
            <person name="Lokyitsang T."/>
            <person name="Lokyitsang Y."/>
            <person name="Lubonja R."/>
            <person name="Lui A."/>
            <person name="MacDonald P."/>
            <person name="Magnisalis V."/>
            <person name="Maru K."/>
            <person name="Matthews C."/>
            <person name="McCusker W."/>
            <person name="McDonough S."/>
            <person name="Mehta T."/>
            <person name="Meldrim J."/>
            <person name="Meneus L."/>
            <person name="Mihai O."/>
            <person name="Mihalev A."/>
            <person name="Mihova T."/>
            <person name="Mittelman R."/>
            <person name="Mlenga V."/>
            <person name="Montmayeur A."/>
            <person name="Mulrain L."/>
            <person name="Navidi A."/>
            <person name="Naylor J."/>
            <person name="Negash T."/>
            <person name="Nguyen T."/>
            <person name="Nguyen N."/>
            <person name="Nicol R."/>
            <person name="Norbu C."/>
            <person name="Norbu N."/>
            <person name="Novod N."/>
            <person name="O'Neill B."/>
            <person name="Osman S."/>
            <person name="Markiewicz E."/>
            <person name="Oyono O.L."/>
            <person name="Patti C."/>
            <person name="Phunkhang P."/>
            <person name="Pierre F."/>
            <person name="Priest M."/>
            <person name="Raghuraman S."/>
            <person name="Rege F."/>
            <person name="Reyes R."/>
            <person name="Rise C."/>
            <person name="Rogov P."/>
            <person name="Ross K."/>
            <person name="Ryan E."/>
            <person name="Settipalli S."/>
            <person name="Shea T."/>
            <person name="Sherpa N."/>
            <person name="Shi L."/>
            <person name="Shih D."/>
            <person name="Sparrow T."/>
            <person name="Spaulding J."/>
            <person name="Stalker J."/>
            <person name="Stange-Thomann N."/>
            <person name="Stavropoulos S."/>
            <person name="Stone C."/>
            <person name="Strader C."/>
            <person name="Tesfaye S."/>
            <person name="Thomson T."/>
            <person name="Thoulutsang Y."/>
            <person name="Thoulutsang D."/>
            <person name="Topham K."/>
            <person name="Topping I."/>
            <person name="Tsamla T."/>
            <person name="Vassiliev H."/>
            <person name="Vo A."/>
            <person name="Wangchuk T."/>
            <person name="Wangdi T."/>
            <person name="Weiand M."/>
            <person name="Wilkinson J."/>
            <person name="Wilson A."/>
            <person name="Yadav S."/>
            <person name="Young G."/>
            <person name="Yu Q."/>
            <person name="Zembek L."/>
            <person name="Zhong D."/>
            <person name="Zimmer A."/>
            <person name="Zwirko Z."/>
            <person name="Jaffe D.B."/>
            <person name="Alvarez P."/>
            <person name="Brockman W."/>
            <person name="Butler J."/>
            <person name="Chin C."/>
            <person name="Gnerre S."/>
            <person name="Grabherr M."/>
            <person name="Kleber M."/>
            <person name="Mauceli E."/>
            <person name="MacCallum I."/>
        </authorList>
    </citation>
    <scope>NUCLEOTIDE SEQUENCE [LARGE SCALE GENOMIC DNA]</scope>
    <source>
        <strain evidence="12">Tucson 15081-1352.22</strain>
    </source>
</reference>
<name>A0A0Q9WN64_DROMO</name>
<dbReference type="GO" id="GO:0048082">
    <property type="term" value="P:regulation of adult chitin-containing cuticle pigmentation"/>
    <property type="evidence" value="ECO:0007669"/>
    <property type="project" value="EnsemblMetazoa"/>
</dbReference>
<proteinExistence type="predicted"/>
<feature type="compositionally biased region" description="Low complexity" evidence="10">
    <location>
        <begin position="31"/>
        <end position="50"/>
    </location>
</feature>
<keyword evidence="4" id="KW-1133">Transmembrane helix</keyword>
<dbReference type="GO" id="GO:0016324">
    <property type="term" value="C:apical plasma membrane"/>
    <property type="evidence" value="ECO:0007669"/>
    <property type="project" value="EnsemblMetazoa"/>
</dbReference>
<dbReference type="InterPro" id="IPR002172">
    <property type="entry name" value="LDrepeatLR_classA_rpt"/>
</dbReference>
<feature type="disulfide bond" evidence="9">
    <location>
        <begin position="155"/>
        <end position="173"/>
    </location>
</feature>
<evidence type="ECO:0000256" key="10">
    <source>
        <dbReference type="SAM" id="MobiDB-lite"/>
    </source>
</evidence>
<keyword evidence="6 9" id="KW-1015">Disulfide bond</keyword>
<organism evidence="11 12">
    <name type="scientific">Drosophila mojavensis</name>
    <name type="common">Fruit fly</name>
    <dbReference type="NCBI Taxonomy" id="7230"/>
    <lineage>
        <taxon>Eukaryota</taxon>
        <taxon>Metazoa</taxon>
        <taxon>Ecdysozoa</taxon>
        <taxon>Arthropoda</taxon>
        <taxon>Hexapoda</taxon>
        <taxon>Insecta</taxon>
        <taxon>Pterygota</taxon>
        <taxon>Neoptera</taxon>
        <taxon>Endopterygota</taxon>
        <taxon>Diptera</taxon>
        <taxon>Brachycera</taxon>
        <taxon>Muscomorpha</taxon>
        <taxon>Ephydroidea</taxon>
        <taxon>Drosophilidae</taxon>
        <taxon>Drosophila</taxon>
    </lineage>
</organism>
<dbReference type="GO" id="GO:0042562">
    <property type="term" value="F:hormone binding"/>
    <property type="evidence" value="ECO:0007669"/>
    <property type="project" value="TreeGrafter"/>
</dbReference>
<evidence type="ECO:0000256" key="6">
    <source>
        <dbReference type="ARBA" id="ARBA00023157"/>
    </source>
</evidence>
<keyword evidence="2" id="KW-0812">Transmembrane</keyword>
<dbReference type="PANTHER" id="PTHR22722">
    <property type="entry name" value="LOW-DENSITY LIPOPROTEIN RECEPTOR-RELATED PROTEIN 2-RELATED"/>
    <property type="match status" value="1"/>
</dbReference>
<feature type="non-terminal residue" evidence="11">
    <location>
        <position position="225"/>
    </location>
</feature>
<dbReference type="Gene3D" id="4.10.400.10">
    <property type="entry name" value="Low-density Lipoprotein Receptor"/>
    <property type="match status" value="2"/>
</dbReference>
<dbReference type="Pfam" id="PF00057">
    <property type="entry name" value="Ldl_recept_a"/>
    <property type="match status" value="2"/>
</dbReference>
<dbReference type="PROSITE" id="PS50068">
    <property type="entry name" value="LDLRA_2"/>
    <property type="match status" value="2"/>
</dbReference>
<dbReference type="PRINTS" id="PR00261">
    <property type="entry name" value="LDLRECEPTOR"/>
</dbReference>
<dbReference type="InterPro" id="IPR051221">
    <property type="entry name" value="LDLR-related"/>
</dbReference>
<keyword evidence="12" id="KW-1185">Reference proteome</keyword>
<dbReference type="SMART" id="SM00192">
    <property type="entry name" value="LDLa"/>
    <property type="match status" value="2"/>
</dbReference>
<evidence type="ECO:0000256" key="8">
    <source>
        <dbReference type="ARBA" id="ARBA00023180"/>
    </source>
</evidence>
<evidence type="ECO:0000256" key="7">
    <source>
        <dbReference type="ARBA" id="ARBA00023170"/>
    </source>
</evidence>
<evidence type="ECO:0000256" key="5">
    <source>
        <dbReference type="ARBA" id="ARBA00023136"/>
    </source>
</evidence>
<evidence type="ECO:0000256" key="9">
    <source>
        <dbReference type="PROSITE-ProRule" id="PRU00124"/>
    </source>
</evidence>
<dbReference type="Proteomes" id="UP000009192">
    <property type="component" value="Unassembled WGS sequence"/>
</dbReference>
<dbReference type="InterPro" id="IPR023415">
    <property type="entry name" value="LDLR_class-A_CS"/>
</dbReference>
<accession>A0A0Q9WN64</accession>
<feature type="disulfide bond" evidence="9">
    <location>
        <begin position="148"/>
        <end position="160"/>
    </location>
</feature>
<dbReference type="GO" id="GO:0030100">
    <property type="term" value="P:regulation of endocytosis"/>
    <property type="evidence" value="ECO:0007669"/>
    <property type="project" value="EnsemblMetazoa"/>
</dbReference>
<sequence length="225" mass="24180">MNPTPVGIGFGCGRKPPNNAKKRSRWPPPTLLAATPATATATTKATTTPTFSRKQQHIPQLSPHRASCSSSSSSIRSSSSNTSCISSRCTQMILILALAIVALNNLDSFLPAPAAASLLGESRLRHNPGVRLGEGAGSSSIAASNAPCPPEMFRCNNGKCITSHWVCNYQKDCDDGEDEMQSCPPPECEAPQLICGQYVFNKTYCILQHYRCDMIEDCEDKSDEA</sequence>
<dbReference type="GO" id="GO:0040003">
    <property type="term" value="P:chitin-based cuticle development"/>
    <property type="evidence" value="ECO:0007669"/>
    <property type="project" value="EnsemblMetazoa"/>
</dbReference>
<keyword evidence="5" id="KW-0472">Membrane</keyword>
<dbReference type="EMBL" id="CH933810">
    <property type="protein sequence ID" value="KRF94226.1"/>
    <property type="molecule type" value="Genomic_DNA"/>
</dbReference>
<dbReference type="PANTHER" id="PTHR22722:SF14">
    <property type="entry name" value="MEGALIN, ISOFORM A"/>
    <property type="match status" value="1"/>
</dbReference>
<dbReference type="OrthoDB" id="21182at2759"/>
<keyword evidence="3" id="KW-0677">Repeat</keyword>
<dbReference type="KEGG" id="dmo:Dmoj_GI15972"/>
<evidence type="ECO:0000256" key="2">
    <source>
        <dbReference type="ARBA" id="ARBA00022692"/>
    </source>
</evidence>
<keyword evidence="7" id="KW-0675">Receptor</keyword>